<organism evidence="1 2">
    <name type="scientific">Araneus ventricosus</name>
    <name type="common">Orbweaver spider</name>
    <name type="synonym">Epeira ventricosa</name>
    <dbReference type="NCBI Taxonomy" id="182803"/>
    <lineage>
        <taxon>Eukaryota</taxon>
        <taxon>Metazoa</taxon>
        <taxon>Ecdysozoa</taxon>
        <taxon>Arthropoda</taxon>
        <taxon>Chelicerata</taxon>
        <taxon>Arachnida</taxon>
        <taxon>Araneae</taxon>
        <taxon>Araneomorphae</taxon>
        <taxon>Entelegynae</taxon>
        <taxon>Araneoidea</taxon>
        <taxon>Araneidae</taxon>
        <taxon>Araneus</taxon>
    </lineage>
</organism>
<name>A0A4Y2IHP0_ARAVE</name>
<protein>
    <submittedName>
        <fullName evidence="1">Uncharacterized protein</fullName>
    </submittedName>
</protein>
<comment type="caution">
    <text evidence="1">The sequence shown here is derived from an EMBL/GenBank/DDBJ whole genome shotgun (WGS) entry which is preliminary data.</text>
</comment>
<dbReference type="Proteomes" id="UP000499080">
    <property type="component" value="Unassembled WGS sequence"/>
</dbReference>
<dbReference type="EMBL" id="BGPR01002647">
    <property type="protein sequence ID" value="GBM76812.1"/>
    <property type="molecule type" value="Genomic_DNA"/>
</dbReference>
<sequence length="84" mass="9965">MVQPRPLQPQLLFEVRVSGGSHEEQSTPRLLHNHLLHQIPRTGVLKEKQIIDIEYPPEELIYRRVWFVMETVPVDRLSRESEIK</sequence>
<proteinExistence type="predicted"/>
<evidence type="ECO:0000313" key="2">
    <source>
        <dbReference type="Proteomes" id="UP000499080"/>
    </source>
</evidence>
<keyword evidence="2" id="KW-1185">Reference proteome</keyword>
<evidence type="ECO:0000313" key="1">
    <source>
        <dbReference type="EMBL" id="GBM76812.1"/>
    </source>
</evidence>
<dbReference type="AlphaFoldDB" id="A0A4Y2IHP0"/>
<gene>
    <name evidence="1" type="ORF">AVEN_122189_1</name>
</gene>
<reference evidence="1 2" key="1">
    <citation type="journal article" date="2019" name="Sci. Rep.">
        <title>Orb-weaving spider Araneus ventricosus genome elucidates the spidroin gene catalogue.</title>
        <authorList>
            <person name="Kono N."/>
            <person name="Nakamura H."/>
            <person name="Ohtoshi R."/>
            <person name="Moran D.A.P."/>
            <person name="Shinohara A."/>
            <person name="Yoshida Y."/>
            <person name="Fujiwara M."/>
            <person name="Mori M."/>
            <person name="Tomita M."/>
            <person name="Arakawa K."/>
        </authorList>
    </citation>
    <scope>NUCLEOTIDE SEQUENCE [LARGE SCALE GENOMIC DNA]</scope>
</reference>
<accession>A0A4Y2IHP0</accession>